<keyword evidence="4" id="KW-1185">Reference proteome</keyword>
<sequence length="228" mass="25814">TQFELETKMQQLVAQITDLQQKAGITGAVAKSAESENRIRDLERQVAELNERRFEHLENLQQQQMQLQAQLLFMSQPRGHNSHGHTSRPVQTSHIPQTVVRRPDMVPHPGELSSYHHPSARNQPVNKPSTHSKSAYNTSAHNQPTFNPDIISKHHNYLSEVRELQGSHLDTPAPRDRVPKPAPYTLPHEPKKNFRFLQELLAPADKADTDTTYSVMGDYSSPVGLQSD</sequence>
<name>A0A8S3YQS9_9EUPU</name>
<reference evidence="3" key="1">
    <citation type="submission" date="2021-04" db="EMBL/GenBank/DDBJ databases">
        <authorList>
            <consortium name="Molecular Ecology Group"/>
        </authorList>
    </citation>
    <scope>NUCLEOTIDE SEQUENCE</scope>
</reference>
<gene>
    <name evidence="3" type="ORF">CUNI_LOCUS2274</name>
</gene>
<dbReference type="GO" id="GO:0007224">
    <property type="term" value="P:smoothened signaling pathway"/>
    <property type="evidence" value="ECO:0007669"/>
    <property type="project" value="InterPro"/>
</dbReference>
<keyword evidence="1" id="KW-0175">Coiled coil</keyword>
<dbReference type="InterPro" id="IPR029246">
    <property type="entry name" value="TALPID3"/>
</dbReference>
<evidence type="ECO:0000313" key="4">
    <source>
        <dbReference type="Proteomes" id="UP000678393"/>
    </source>
</evidence>
<evidence type="ECO:0000313" key="3">
    <source>
        <dbReference type="EMBL" id="CAG5116716.1"/>
    </source>
</evidence>
<evidence type="ECO:0000256" key="1">
    <source>
        <dbReference type="SAM" id="Coils"/>
    </source>
</evidence>
<feature type="compositionally biased region" description="Polar residues" evidence="2">
    <location>
        <begin position="120"/>
        <end position="146"/>
    </location>
</feature>
<feature type="coiled-coil region" evidence="1">
    <location>
        <begin position="2"/>
        <end position="66"/>
    </location>
</feature>
<accession>A0A8S3YQS9</accession>
<feature type="region of interest" description="Disordered" evidence="2">
    <location>
        <begin position="77"/>
        <end position="149"/>
    </location>
</feature>
<proteinExistence type="predicted"/>
<organism evidence="3 4">
    <name type="scientific">Candidula unifasciata</name>
    <dbReference type="NCBI Taxonomy" id="100452"/>
    <lineage>
        <taxon>Eukaryota</taxon>
        <taxon>Metazoa</taxon>
        <taxon>Spiralia</taxon>
        <taxon>Lophotrochozoa</taxon>
        <taxon>Mollusca</taxon>
        <taxon>Gastropoda</taxon>
        <taxon>Heterobranchia</taxon>
        <taxon>Euthyneura</taxon>
        <taxon>Panpulmonata</taxon>
        <taxon>Eupulmonata</taxon>
        <taxon>Stylommatophora</taxon>
        <taxon>Helicina</taxon>
        <taxon>Helicoidea</taxon>
        <taxon>Geomitridae</taxon>
        <taxon>Candidula</taxon>
    </lineage>
</organism>
<evidence type="ECO:0000256" key="2">
    <source>
        <dbReference type="SAM" id="MobiDB-lite"/>
    </source>
</evidence>
<dbReference type="Pfam" id="PF15324">
    <property type="entry name" value="TALPID3"/>
    <property type="match status" value="1"/>
</dbReference>
<protein>
    <submittedName>
        <fullName evidence="3">Uncharacterized protein</fullName>
    </submittedName>
</protein>
<comment type="caution">
    <text evidence="3">The sequence shown here is derived from an EMBL/GenBank/DDBJ whole genome shotgun (WGS) entry which is preliminary data.</text>
</comment>
<dbReference type="AlphaFoldDB" id="A0A8S3YQS9"/>
<dbReference type="EMBL" id="CAJHNH020000291">
    <property type="protein sequence ID" value="CAG5116716.1"/>
    <property type="molecule type" value="Genomic_DNA"/>
</dbReference>
<feature type="non-terminal residue" evidence="3">
    <location>
        <position position="228"/>
    </location>
</feature>
<feature type="non-terminal residue" evidence="3">
    <location>
        <position position="1"/>
    </location>
</feature>
<feature type="region of interest" description="Disordered" evidence="2">
    <location>
        <begin position="166"/>
        <end position="190"/>
    </location>
</feature>
<dbReference type="OrthoDB" id="6162061at2759"/>
<dbReference type="Proteomes" id="UP000678393">
    <property type="component" value="Unassembled WGS sequence"/>
</dbReference>